<evidence type="ECO:0000256" key="3">
    <source>
        <dbReference type="ARBA" id="ARBA00005119"/>
    </source>
</evidence>
<dbReference type="UniPathway" id="UPA00557">
    <property type="reaction ID" value="UER00614"/>
</dbReference>
<evidence type="ECO:0000256" key="17">
    <source>
        <dbReference type="ARBA" id="ARBA00023264"/>
    </source>
</evidence>
<name>A0A6H1UFL2_9GAMM</name>
<evidence type="ECO:0000256" key="5">
    <source>
        <dbReference type="ARBA" id="ARBA00010185"/>
    </source>
</evidence>
<keyword evidence="21" id="KW-1185">Reference proteome</keyword>
<evidence type="ECO:0000256" key="16">
    <source>
        <dbReference type="ARBA" id="ARBA00023209"/>
    </source>
</evidence>
<feature type="transmembrane region" description="Helical" evidence="19">
    <location>
        <begin position="87"/>
        <end position="109"/>
    </location>
</feature>
<evidence type="ECO:0000256" key="7">
    <source>
        <dbReference type="ARBA" id="ARBA00019373"/>
    </source>
</evidence>
<dbReference type="Proteomes" id="UP000501602">
    <property type="component" value="Chromosome"/>
</dbReference>
<evidence type="ECO:0000256" key="13">
    <source>
        <dbReference type="ARBA" id="ARBA00022989"/>
    </source>
</evidence>
<gene>
    <name evidence="20" type="ORF">HER31_11160</name>
</gene>
<comment type="catalytic activity">
    <reaction evidence="1 18">
        <text>a 1,2-diacyl-sn-glycero-3-phosphate + CTP + H(+) = a CDP-1,2-diacyl-sn-glycerol + diphosphate</text>
        <dbReference type="Rhea" id="RHEA:16229"/>
        <dbReference type="ChEBI" id="CHEBI:15378"/>
        <dbReference type="ChEBI" id="CHEBI:33019"/>
        <dbReference type="ChEBI" id="CHEBI:37563"/>
        <dbReference type="ChEBI" id="CHEBI:58332"/>
        <dbReference type="ChEBI" id="CHEBI:58608"/>
        <dbReference type="EC" id="2.7.7.41"/>
    </reaction>
</comment>
<evidence type="ECO:0000256" key="11">
    <source>
        <dbReference type="ARBA" id="ARBA00022692"/>
    </source>
</evidence>
<dbReference type="PANTHER" id="PTHR46382">
    <property type="entry name" value="PHOSPHATIDATE CYTIDYLYLTRANSFERASE"/>
    <property type="match status" value="1"/>
</dbReference>
<evidence type="ECO:0000256" key="6">
    <source>
        <dbReference type="ARBA" id="ARBA00012487"/>
    </source>
</evidence>
<evidence type="ECO:0000256" key="15">
    <source>
        <dbReference type="ARBA" id="ARBA00023136"/>
    </source>
</evidence>
<feature type="transmembrane region" description="Helical" evidence="19">
    <location>
        <begin position="150"/>
        <end position="171"/>
    </location>
</feature>
<evidence type="ECO:0000313" key="21">
    <source>
        <dbReference type="Proteomes" id="UP000501602"/>
    </source>
</evidence>
<keyword evidence="9" id="KW-0444">Lipid biosynthesis</keyword>
<keyword evidence="10 18" id="KW-0808">Transferase</keyword>
<keyword evidence="11 18" id="KW-0812">Transmembrane</keyword>
<feature type="transmembrane region" description="Helical" evidence="19">
    <location>
        <begin position="214"/>
        <end position="232"/>
    </location>
</feature>
<dbReference type="PANTHER" id="PTHR46382:SF1">
    <property type="entry name" value="PHOSPHATIDATE CYTIDYLYLTRANSFERASE"/>
    <property type="match status" value="1"/>
</dbReference>
<organism evidence="20 21">
    <name type="scientific">Ferrimonas lipolytica</name>
    <dbReference type="NCBI Taxonomy" id="2724191"/>
    <lineage>
        <taxon>Bacteria</taxon>
        <taxon>Pseudomonadati</taxon>
        <taxon>Pseudomonadota</taxon>
        <taxon>Gammaproteobacteria</taxon>
        <taxon>Alteromonadales</taxon>
        <taxon>Ferrimonadaceae</taxon>
        <taxon>Ferrimonas</taxon>
    </lineage>
</organism>
<dbReference type="Pfam" id="PF01148">
    <property type="entry name" value="CTP_transf_1"/>
    <property type="match status" value="1"/>
</dbReference>
<dbReference type="AlphaFoldDB" id="A0A6H1UFL2"/>
<dbReference type="RefSeq" id="WP_168660650.1">
    <property type="nucleotide sequence ID" value="NZ_CP051180.1"/>
</dbReference>
<evidence type="ECO:0000256" key="18">
    <source>
        <dbReference type="RuleBase" id="RU003938"/>
    </source>
</evidence>
<evidence type="ECO:0000256" key="9">
    <source>
        <dbReference type="ARBA" id="ARBA00022516"/>
    </source>
</evidence>
<comment type="pathway">
    <text evidence="3 18">Phospholipid metabolism; CDP-diacylglycerol biosynthesis; CDP-diacylglycerol from sn-glycerol 3-phosphate: step 3/3.</text>
</comment>
<evidence type="ECO:0000256" key="1">
    <source>
        <dbReference type="ARBA" id="ARBA00001698"/>
    </source>
</evidence>
<feature type="transmembrane region" description="Helical" evidence="19">
    <location>
        <begin position="121"/>
        <end position="144"/>
    </location>
</feature>
<dbReference type="EMBL" id="CP051180">
    <property type="protein sequence ID" value="QIZ77390.1"/>
    <property type="molecule type" value="Genomic_DNA"/>
</dbReference>
<comment type="subcellular location">
    <subcellularLocation>
        <location evidence="2">Cell membrane</location>
        <topology evidence="2">Multi-pass membrane protein</topology>
    </subcellularLocation>
</comment>
<sequence>MLKQRVLTALLLLPIAIAAIFMLPLQGFAITIAVVMVLAAREWGAFVMPGVAPAKVSYGVTIAILLVALLLIVPADQVWVQQQLHPLYQAITIAGALWWLGALALVLSYPGSATMWQHKPMLKALFGQLTIIPCFTAMVALKAWHGQFDGAWLVLAVLLLVWGADTGAYFVGKSIGKTKLIPKVSPGKTREGLAGGMVVCAVLSLVAWKMVPNINLIEALILGMVTGLASALGDLSESMFKRAANIKDSGRLLPGHGGVLDRIDSVTAAMPVFVTLLLLFGA</sequence>
<keyword evidence="17" id="KW-1208">Phospholipid metabolism</keyword>
<evidence type="ECO:0000256" key="12">
    <source>
        <dbReference type="ARBA" id="ARBA00022695"/>
    </source>
</evidence>
<feature type="transmembrane region" description="Helical" evidence="19">
    <location>
        <begin position="56"/>
        <end position="75"/>
    </location>
</feature>
<reference evidence="20 21" key="1">
    <citation type="submission" date="2020-04" db="EMBL/GenBank/DDBJ databases">
        <title>Ferrimonas sp. S7 isolated from sea water.</title>
        <authorList>
            <person name="Bae S.S."/>
            <person name="Baek K."/>
        </authorList>
    </citation>
    <scope>NUCLEOTIDE SEQUENCE [LARGE SCALE GENOMIC DNA]</scope>
    <source>
        <strain evidence="20 21">S7</strain>
    </source>
</reference>
<dbReference type="GO" id="GO:0004605">
    <property type="term" value="F:phosphatidate cytidylyltransferase activity"/>
    <property type="evidence" value="ECO:0007669"/>
    <property type="project" value="UniProtKB-EC"/>
</dbReference>
<dbReference type="KEGG" id="fes:HER31_11160"/>
<evidence type="ECO:0000256" key="14">
    <source>
        <dbReference type="ARBA" id="ARBA00023098"/>
    </source>
</evidence>
<keyword evidence="8" id="KW-1003">Cell membrane</keyword>
<keyword evidence="13 19" id="KW-1133">Transmembrane helix</keyword>
<dbReference type="PROSITE" id="PS01315">
    <property type="entry name" value="CDS"/>
    <property type="match status" value="1"/>
</dbReference>
<evidence type="ECO:0000256" key="2">
    <source>
        <dbReference type="ARBA" id="ARBA00004651"/>
    </source>
</evidence>
<dbReference type="GO" id="GO:0016024">
    <property type="term" value="P:CDP-diacylglycerol biosynthetic process"/>
    <property type="evidence" value="ECO:0007669"/>
    <property type="project" value="UniProtKB-UniPathway"/>
</dbReference>
<feature type="transmembrane region" description="Helical" evidence="19">
    <location>
        <begin position="192"/>
        <end position="208"/>
    </location>
</feature>
<evidence type="ECO:0000256" key="4">
    <source>
        <dbReference type="ARBA" id="ARBA00005189"/>
    </source>
</evidence>
<comment type="pathway">
    <text evidence="4">Lipid metabolism.</text>
</comment>
<evidence type="ECO:0000256" key="10">
    <source>
        <dbReference type="ARBA" id="ARBA00022679"/>
    </source>
</evidence>
<dbReference type="EC" id="2.7.7.41" evidence="6 18"/>
<keyword evidence="14" id="KW-0443">Lipid metabolism</keyword>
<accession>A0A6H1UFL2</accession>
<proteinExistence type="inferred from homology"/>
<dbReference type="GO" id="GO:0005886">
    <property type="term" value="C:plasma membrane"/>
    <property type="evidence" value="ECO:0007669"/>
    <property type="project" value="UniProtKB-SubCell"/>
</dbReference>
<evidence type="ECO:0000256" key="8">
    <source>
        <dbReference type="ARBA" id="ARBA00022475"/>
    </source>
</evidence>
<protein>
    <recommendedName>
        <fullName evidence="7 18">Phosphatidate cytidylyltransferase</fullName>
        <ecNumber evidence="6 18">2.7.7.41</ecNumber>
    </recommendedName>
</protein>
<keyword evidence="16" id="KW-0594">Phospholipid biosynthesis</keyword>
<keyword evidence="15 19" id="KW-0472">Membrane</keyword>
<dbReference type="InterPro" id="IPR000374">
    <property type="entry name" value="PC_trans"/>
</dbReference>
<evidence type="ECO:0000313" key="20">
    <source>
        <dbReference type="EMBL" id="QIZ77390.1"/>
    </source>
</evidence>
<comment type="similarity">
    <text evidence="5 18">Belongs to the CDS family.</text>
</comment>
<keyword evidence="12 18" id="KW-0548">Nucleotidyltransferase</keyword>
<evidence type="ECO:0000256" key="19">
    <source>
        <dbReference type="SAM" id="Phobius"/>
    </source>
</evidence>